<dbReference type="InterPro" id="IPR001064">
    <property type="entry name" value="Beta/gamma_crystallin"/>
</dbReference>
<feature type="compositionally biased region" description="Basic and acidic residues" evidence="3">
    <location>
        <begin position="1"/>
        <end position="26"/>
    </location>
</feature>
<evidence type="ECO:0000256" key="1">
    <source>
        <dbReference type="ARBA" id="ARBA00009646"/>
    </source>
</evidence>
<evidence type="ECO:0000259" key="4">
    <source>
        <dbReference type="PROSITE" id="PS50915"/>
    </source>
</evidence>
<dbReference type="GO" id="GO:0007601">
    <property type="term" value="P:visual perception"/>
    <property type="evidence" value="ECO:0007669"/>
    <property type="project" value="TreeGrafter"/>
</dbReference>
<keyword evidence="2" id="KW-0677">Repeat</keyword>
<organism evidence="5 6">
    <name type="scientific">Cirrhinus molitorella</name>
    <name type="common">mud carp</name>
    <dbReference type="NCBI Taxonomy" id="172907"/>
    <lineage>
        <taxon>Eukaryota</taxon>
        <taxon>Metazoa</taxon>
        <taxon>Chordata</taxon>
        <taxon>Craniata</taxon>
        <taxon>Vertebrata</taxon>
        <taxon>Euteleostomi</taxon>
        <taxon>Actinopterygii</taxon>
        <taxon>Neopterygii</taxon>
        <taxon>Teleostei</taxon>
        <taxon>Ostariophysi</taxon>
        <taxon>Cypriniformes</taxon>
        <taxon>Cyprinidae</taxon>
        <taxon>Labeoninae</taxon>
        <taxon>Labeonini</taxon>
        <taxon>Cirrhinus</taxon>
    </lineage>
</organism>
<reference evidence="5" key="1">
    <citation type="submission" date="2023-08" db="EMBL/GenBank/DDBJ databases">
        <title>Chromosome-level Genome Assembly of mud carp (Cirrhinus molitorella).</title>
        <authorList>
            <person name="Liu H."/>
        </authorList>
    </citation>
    <scope>NUCLEOTIDE SEQUENCE</scope>
    <source>
        <strain evidence="5">Prfri</strain>
        <tissue evidence="5">Muscle</tissue>
    </source>
</reference>
<dbReference type="Gene3D" id="2.60.20.10">
    <property type="entry name" value="Crystallins"/>
    <property type="match status" value="2"/>
</dbReference>
<evidence type="ECO:0000313" key="6">
    <source>
        <dbReference type="Proteomes" id="UP001187343"/>
    </source>
</evidence>
<name>A0AA88PJP4_9TELE</name>
<gene>
    <name evidence="5" type="ORF">Q8A67_012494</name>
</gene>
<dbReference type="InterPro" id="IPR011024">
    <property type="entry name" value="G_crystallin-like"/>
</dbReference>
<accession>A0AA88PJP4</accession>
<comment type="caution">
    <text evidence="5">The sequence shown here is derived from an EMBL/GenBank/DDBJ whole genome shotgun (WGS) entry which is preliminary data.</text>
</comment>
<dbReference type="GO" id="GO:0002088">
    <property type="term" value="P:lens development in camera-type eye"/>
    <property type="evidence" value="ECO:0007669"/>
    <property type="project" value="TreeGrafter"/>
</dbReference>
<evidence type="ECO:0000256" key="2">
    <source>
        <dbReference type="ARBA" id="ARBA00022737"/>
    </source>
</evidence>
<dbReference type="PANTHER" id="PTHR11818">
    <property type="entry name" value="BETA/GAMMA CRYSTALLIN"/>
    <property type="match status" value="1"/>
</dbReference>
<keyword evidence="6" id="KW-1185">Reference proteome</keyword>
<feature type="region of interest" description="Disordered" evidence="3">
    <location>
        <begin position="1"/>
        <end position="100"/>
    </location>
</feature>
<feature type="domain" description="Beta/gamma crystallin 'Greek key'" evidence="4">
    <location>
        <begin position="141"/>
        <end position="181"/>
    </location>
</feature>
<feature type="domain" description="Beta/gamma crystallin 'Greek key'" evidence="4">
    <location>
        <begin position="182"/>
        <end position="220"/>
    </location>
</feature>
<dbReference type="EMBL" id="JAUYZG010000012">
    <property type="protein sequence ID" value="KAK2892506.1"/>
    <property type="molecule type" value="Genomic_DNA"/>
</dbReference>
<dbReference type="PROSITE" id="PS50915">
    <property type="entry name" value="CRYSTALLIN_BETA_GAMMA"/>
    <property type="match status" value="2"/>
</dbReference>
<dbReference type="Pfam" id="PF00030">
    <property type="entry name" value="Crystall"/>
    <property type="match status" value="2"/>
</dbReference>
<evidence type="ECO:0000313" key="5">
    <source>
        <dbReference type="EMBL" id="KAK2892506.1"/>
    </source>
</evidence>
<proteinExistence type="inferred from homology"/>
<dbReference type="InterPro" id="IPR050252">
    <property type="entry name" value="Beta/Gamma-Crystallin"/>
</dbReference>
<feature type="compositionally biased region" description="Basic and acidic residues" evidence="3">
    <location>
        <begin position="33"/>
        <end position="77"/>
    </location>
</feature>
<sequence length="311" mass="35278">MAFIKEENEDMKIEEAFSVKHEDTEKQTNMVFIKEESEDMKTEEAFRVKEHTEEQTDPKALKEENQELKENEHKDQMESTNGGGTVGKRPSIQGSDTLASPCQPLVFHGRLLTEDLSNEKLIKQHLQSPASNLLQSLFKMSKIVVFTEEGFKGRTAEFKNNVNNLEEKGFGDVISSLKVIGAPWVAYYDKNFAGKQQVFQEGEYATVDDKGRFSSLRIITDDLDNPEIQLFEHINYQGRSVTLRQETSLHDIDFSDIASSHKVKGGVWVLYEHINRQGAQLVSFPGDEVPSYLSLSFNDVASHLHPLLPKP</sequence>
<dbReference type="SMART" id="SM00247">
    <property type="entry name" value="XTALbg"/>
    <property type="match status" value="2"/>
</dbReference>
<comment type="similarity">
    <text evidence="1">Belongs to the beta/gamma-crystallin family.</text>
</comment>
<dbReference type="AlphaFoldDB" id="A0AA88PJP4"/>
<dbReference type="Proteomes" id="UP001187343">
    <property type="component" value="Unassembled WGS sequence"/>
</dbReference>
<protein>
    <recommendedName>
        <fullName evidence="4">Beta/gamma crystallin 'Greek key' domain-containing protein</fullName>
    </recommendedName>
</protein>
<dbReference type="SUPFAM" id="SSF49695">
    <property type="entry name" value="gamma-Crystallin-like"/>
    <property type="match status" value="1"/>
</dbReference>
<dbReference type="GO" id="GO:0005212">
    <property type="term" value="F:structural constituent of eye lens"/>
    <property type="evidence" value="ECO:0007669"/>
    <property type="project" value="TreeGrafter"/>
</dbReference>
<evidence type="ECO:0000256" key="3">
    <source>
        <dbReference type="SAM" id="MobiDB-lite"/>
    </source>
</evidence>
<dbReference type="PANTHER" id="PTHR11818:SF103">
    <property type="entry name" value="BETA_GAMMA CRYSTALLIN 'GREEK KEY' DOMAIN-CONTAINING PROTEIN"/>
    <property type="match status" value="1"/>
</dbReference>